<feature type="domain" description="Inverse autotransporter beta-domain" evidence="2">
    <location>
        <begin position="90"/>
        <end position="364"/>
    </location>
</feature>
<evidence type="ECO:0000259" key="2">
    <source>
        <dbReference type="Pfam" id="PF11924"/>
    </source>
</evidence>
<comment type="similarity">
    <text evidence="1">Belongs to the intimin/invasin family.</text>
</comment>
<dbReference type="Pfam" id="PF11924">
    <property type="entry name" value="IAT_beta"/>
    <property type="match status" value="1"/>
</dbReference>
<dbReference type="NCBIfam" id="NF007556">
    <property type="entry name" value="PRK10177.1"/>
    <property type="match status" value="1"/>
</dbReference>
<dbReference type="GO" id="GO:0009279">
    <property type="term" value="C:cell outer membrane"/>
    <property type="evidence" value="ECO:0007669"/>
    <property type="project" value="TreeGrafter"/>
</dbReference>
<dbReference type="InterPro" id="IPR038177">
    <property type="entry name" value="IAT_beta_sf"/>
</dbReference>
<sequence length="490" mass="53651">MVEPCKPTAINEVMRKFSPFRSLSGALVLVLASGAESQLAQALTTDTRVSDAPFDDPARFSQPLPDLGSAANDDSAIAERVAKAMKTIGEASMNSSDDQSLGDRAGQWAFNHFRDEAAKRAETEGQELLSPYGRANLSLMVDMQGSFDGTSAQLVTPWADNYRYLTFSQLGVQQTDYGLVGNAGLGQRLVAGSWRLGYNAFVDQLFESNQQRGSLGAEAWGDYLRFSANYYQPLSGWRDRTHESEMRMARGYDITTQGYLPFYRQLGMSLSYEQYLGNNVDLFNSGTLGSNPSAIELGVSYTPVPLFTVTASHKTADTGETQDQFGLKMNYQIGVALSKQLSADNVAAARSLSGSRYDTVNRNNSPVMEFRQRKTLSVFLATPPWQVQPGETLPLKLQIRNANAIKAIDWQGDTQALSLTPPASNTSPQGWSIIIPAWDSAEGASNEYRLSVTLEDSKQQRVTSNWITLKLVQPVTLQGSSASQFDLMAP</sequence>
<gene>
    <name evidence="3" type="ORF">NG99_06755</name>
</gene>
<dbReference type="EMBL" id="JRUQ01000024">
    <property type="protein sequence ID" value="KGT94840.1"/>
    <property type="molecule type" value="Genomic_DNA"/>
</dbReference>
<proteinExistence type="inferred from homology"/>
<comment type="caution">
    <text evidence="3">The sequence shown here is derived from an EMBL/GenBank/DDBJ whole genome shotgun (WGS) entry which is preliminary data.</text>
</comment>
<evidence type="ECO:0000313" key="4">
    <source>
        <dbReference type="Proteomes" id="UP000030351"/>
    </source>
</evidence>
<dbReference type="InterPro" id="IPR024519">
    <property type="entry name" value="IAT_beta"/>
</dbReference>
<evidence type="ECO:0000256" key="1">
    <source>
        <dbReference type="ARBA" id="ARBA00010116"/>
    </source>
</evidence>
<dbReference type="eggNOG" id="COG4932">
    <property type="taxonomic scope" value="Bacteria"/>
</dbReference>
<dbReference type="PANTHER" id="PTHR39576:SF1">
    <property type="entry name" value="INVASIN"/>
    <property type="match status" value="1"/>
</dbReference>
<reference evidence="3 4" key="1">
    <citation type="submission" date="2014-10" db="EMBL/GenBank/DDBJ databases">
        <title>Genome sequence of Erwinia typographi M043b.</title>
        <authorList>
            <person name="Chan K.-G."/>
            <person name="Tan W.-S."/>
        </authorList>
    </citation>
    <scope>NUCLEOTIDE SEQUENCE [LARGE SCALE GENOMIC DNA]</scope>
    <source>
        <strain evidence="3 4">M043b</strain>
    </source>
</reference>
<dbReference type="Gene3D" id="2.40.160.160">
    <property type="entry name" value="Inverse autotransporter, beta-domain"/>
    <property type="match status" value="1"/>
</dbReference>
<organism evidence="3 4">
    <name type="scientific">Erwinia typographi</name>
    <dbReference type="NCBI Taxonomy" id="371042"/>
    <lineage>
        <taxon>Bacteria</taxon>
        <taxon>Pseudomonadati</taxon>
        <taxon>Pseudomonadota</taxon>
        <taxon>Gammaproteobacteria</taxon>
        <taxon>Enterobacterales</taxon>
        <taxon>Erwiniaceae</taxon>
        <taxon>Erwinia</taxon>
    </lineage>
</organism>
<accession>A0A0A3Z7K6</accession>
<keyword evidence="4" id="KW-1185">Reference proteome</keyword>
<protein>
    <submittedName>
        <fullName evidence="3">Invasin</fullName>
    </submittedName>
</protein>
<dbReference type="Proteomes" id="UP000030351">
    <property type="component" value="Unassembled WGS sequence"/>
</dbReference>
<evidence type="ECO:0000313" key="3">
    <source>
        <dbReference type="EMBL" id="KGT94840.1"/>
    </source>
</evidence>
<dbReference type="InterPro" id="IPR051715">
    <property type="entry name" value="Intimin-Invasin_domain"/>
</dbReference>
<dbReference type="STRING" id="371042.NG99_06755"/>
<name>A0A0A3Z7K6_9GAMM</name>
<dbReference type="AlphaFoldDB" id="A0A0A3Z7K6"/>
<dbReference type="PANTHER" id="PTHR39576">
    <property type="entry name" value="ATTACHING AND EFFACING PROTEIN HOMOLOG-RELATED-RELATED"/>
    <property type="match status" value="1"/>
</dbReference>